<feature type="compositionally biased region" description="Acidic residues" evidence="1">
    <location>
        <begin position="804"/>
        <end position="814"/>
    </location>
</feature>
<sequence>MYGILSIINHKKSSSKMSLVTDYLSIRSLALCIVFIGIILCSCLLVSTTPWVGSTLTNVSYVEQEGWKKLDTEVTVSSTTDNFTDGYLIVNITDNSSSYDALRVVSNSSLNVSGNALYWDGNRIGTIDNTYDGSNGILRIDFNAVAPLSNSNFETGDLSNWIINDSYTGVTAQEWVESPADDDDVPDGNVDADPLYDDHRANDVPQTASVQSSTIYEGSYALRLDIDGHVDGGYGTAHGPLVISTGFTAAENDSITLNWYAADSGDWYDVYGFIFRDDNNDGVWDDDEEYQKLFHDVGSDTGGWITTSANVSSNVAGSNVRFAFLNGNYDASGGQAIGSYLCIDGIVLEISNTMAVNNTMVESIIENIEYSNEDDNPEVLKNYSITLKESNYDVDSNTAVINITPVNDAPGVPGNITNPLDGYSVARGDTITVNWGNATDPESDEIYYDVWFYNGTWTQIGSMVNTSSMSFTMPSDNVTEAKFKVYANDTLLNSSEVNVTFGILDAPEFTYTPANQEQLTTYDEELNFTIESTLLSSFEWLVDGSPISGSGFSIVNTSNSSYCLINASQYINDSDFFMDSYNISVVVNNASLRRNDTYSWDWTVTESSATDEGEDISFIVNGSVNTTSYGNESYVRINTTYDDDLDENGLNCSITFVEFNTTENPSGILLKVEVVNKTSINVSGAGFTHDDVYQYIDIGFSNETLVNNDSYSRNIEFRVLDKLNGGSLVINSVALKHLKTGVWETYTPTKLSDDGTYSYFVVYNVSGFSPFAVLADYSSSSSTTSNNDDGLPYYLRKQLLEQASSEETEEESPEEPVNAESSFVENSENTEDIDTYQVTSSSSGDTIKDDDGNTLTMVFSGIILVAFMLLLFIWKKKKDEEQ</sequence>
<accession>W9DQP0</accession>
<keyword evidence="2" id="KW-0812">Transmembrane</keyword>
<gene>
    <name evidence="3" type="ORF">MettiDRAFT_1284</name>
</gene>
<feature type="transmembrane region" description="Helical" evidence="2">
    <location>
        <begin position="855"/>
        <end position="874"/>
    </location>
</feature>
<keyword evidence="4" id="KW-1185">Reference proteome</keyword>
<proteinExistence type="predicted"/>
<protein>
    <submittedName>
        <fullName evidence="3">Uncharacterized protein</fullName>
    </submittedName>
</protein>
<name>W9DQP0_METTI</name>
<dbReference type="InterPro" id="IPR026453">
    <property type="entry name" value="PGF_pre_PGF"/>
</dbReference>
<dbReference type="STRING" id="1090322.MettiDRAFT_1284"/>
<dbReference type="NCBIfam" id="TIGR04213">
    <property type="entry name" value="PGF_pre_PGF"/>
    <property type="match status" value="1"/>
</dbReference>
<feature type="region of interest" description="Disordered" evidence="1">
    <location>
        <begin position="802"/>
        <end position="847"/>
    </location>
</feature>
<evidence type="ECO:0000256" key="2">
    <source>
        <dbReference type="SAM" id="Phobius"/>
    </source>
</evidence>
<dbReference type="EMBL" id="AZAJ01000001">
    <property type="protein sequence ID" value="ETA67848.1"/>
    <property type="molecule type" value="Genomic_DNA"/>
</dbReference>
<reference evidence="3 4" key="1">
    <citation type="submission" date="2013-08" db="EMBL/GenBank/DDBJ databases">
        <authorList>
            <consortium name="DOE Joint Genome Institute"/>
            <person name="Eisen J."/>
            <person name="Huntemann M."/>
            <person name="Han J."/>
            <person name="Chen A."/>
            <person name="Kyrpides N."/>
            <person name="Mavromatis K."/>
            <person name="Markowitz V."/>
            <person name="Palaniappan K."/>
            <person name="Ivanova N."/>
            <person name="Schaumberg A."/>
            <person name="Pati A."/>
            <person name="Liolios K."/>
            <person name="Nordberg H.P."/>
            <person name="Cantor M.N."/>
            <person name="Hua S.X."/>
            <person name="Woyke T."/>
        </authorList>
    </citation>
    <scope>NUCLEOTIDE SEQUENCE [LARGE SCALE GENOMIC DNA]</scope>
    <source>
        <strain evidence="3 4">DSM 2278</strain>
    </source>
</reference>
<comment type="caution">
    <text evidence="3">The sequence shown here is derived from an EMBL/GenBank/DDBJ whole genome shotgun (WGS) entry which is preliminary data.</text>
</comment>
<dbReference type="AlphaFoldDB" id="W9DQP0"/>
<feature type="region of interest" description="Disordered" evidence="1">
    <location>
        <begin position="178"/>
        <end position="201"/>
    </location>
</feature>
<feature type="compositionally biased region" description="Polar residues" evidence="1">
    <location>
        <begin position="836"/>
        <end position="845"/>
    </location>
</feature>
<organism evidence="3 4">
    <name type="scientific">Methanolobus tindarius DSM 2278</name>
    <dbReference type="NCBI Taxonomy" id="1090322"/>
    <lineage>
        <taxon>Archaea</taxon>
        <taxon>Methanobacteriati</taxon>
        <taxon>Methanobacteriota</taxon>
        <taxon>Stenosarchaea group</taxon>
        <taxon>Methanomicrobia</taxon>
        <taxon>Methanosarcinales</taxon>
        <taxon>Methanosarcinaceae</taxon>
        <taxon>Methanolobus</taxon>
    </lineage>
</organism>
<keyword evidence="2" id="KW-1133">Transmembrane helix</keyword>
<keyword evidence="2" id="KW-0472">Membrane</keyword>
<feature type="transmembrane region" description="Helical" evidence="2">
    <location>
        <begin position="20"/>
        <end position="40"/>
    </location>
</feature>
<evidence type="ECO:0000313" key="4">
    <source>
        <dbReference type="Proteomes" id="UP000019483"/>
    </source>
</evidence>
<evidence type="ECO:0000256" key="1">
    <source>
        <dbReference type="SAM" id="MobiDB-lite"/>
    </source>
</evidence>
<evidence type="ECO:0000313" key="3">
    <source>
        <dbReference type="EMBL" id="ETA67848.1"/>
    </source>
</evidence>
<dbReference type="Proteomes" id="UP000019483">
    <property type="component" value="Unassembled WGS sequence"/>
</dbReference>